<sequence>MVPLGLSISEFQNIQFQLPLRQAKSKEVKRVINAAMASRSLFFSLRRCISSNHVYQPRFMSSGAVSSDFVDESSISVVEDGDDLKSRILRLRLPKRSATNILQKWVLEGNPPITASQLRDISKDLRRSQRYKHALEISEWMLTNEEYELSDSDYVVRIDLMTKVFGIDAAERYFESLPLAAKTKETYTALLHSYAGAKLTEKAEELYQRIKDSDLSFDALTYNEMMTLYMSVGQVEKVPLVVEDLKQQNVAPDIFTYNLWISSCASTLNIDEVRRILNEMSCEAGSNESWIRYLNLANIYVTVGHLDNAGATAIVETEKKITQSQWITYDFLIILYAGLGSRDKIDQIWNSLRMTKQKMSSRNYICVLSSYLMLGHTKEASEVIDQWMQSTTTGFDIVACDRIMAAFTDIGLTEVANNLNMILIEKNVNPENN</sequence>
<accession>A0A6A4NS73</accession>
<dbReference type="Proteomes" id="UP000447434">
    <property type="component" value="Chromosome 20"/>
</dbReference>
<protein>
    <submittedName>
        <fullName evidence="3">Putative tetratricopeptide-like helical domain-containing protein</fullName>
    </submittedName>
</protein>
<dbReference type="AlphaFoldDB" id="A0A6A4NS73"/>
<dbReference type="InterPro" id="IPR011990">
    <property type="entry name" value="TPR-like_helical_dom_sf"/>
</dbReference>
<dbReference type="NCBIfam" id="TIGR00756">
    <property type="entry name" value="PPR"/>
    <property type="match status" value="1"/>
</dbReference>
<name>A0A6A4NS73_LUPAL</name>
<evidence type="ECO:0000256" key="2">
    <source>
        <dbReference type="ARBA" id="ARBA00022737"/>
    </source>
</evidence>
<evidence type="ECO:0000313" key="4">
    <source>
        <dbReference type="Proteomes" id="UP000447434"/>
    </source>
</evidence>
<dbReference type="PANTHER" id="PTHR45717:SF4">
    <property type="entry name" value="OS04G0450200 PROTEIN"/>
    <property type="match status" value="1"/>
</dbReference>
<dbReference type="EMBL" id="WOCE01000020">
    <property type="protein sequence ID" value="KAE9591831.1"/>
    <property type="molecule type" value="Genomic_DNA"/>
</dbReference>
<evidence type="ECO:0000256" key="1">
    <source>
        <dbReference type="ARBA" id="ARBA00007626"/>
    </source>
</evidence>
<dbReference type="PROSITE" id="PS51375">
    <property type="entry name" value="PPR"/>
    <property type="match status" value="2"/>
</dbReference>
<dbReference type="FunFam" id="1.25.40.10:FF:001248">
    <property type="entry name" value="Pentatricopeptide repeat-containing protein At5g09450, mitochondrial"/>
    <property type="match status" value="1"/>
</dbReference>
<gene>
    <name evidence="3" type="ORF">Lalb_Chr20g0122861</name>
</gene>
<dbReference type="InterPro" id="IPR002885">
    <property type="entry name" value="PPR_rpt"/>
</dbReference>
<reference evidence="4" key="1">
    <citation type="journal article" date="2020" name="Nat. Commun.">
        <title>Genome sequence of the cluster root forming white lupin.</title>
        <authorList>
            <person name="Hufnagel B."/>
            <person name="Marques A."/>
            <person name="Soriano A."/>
            <person name="Marques L."/>
            <person name="Divol F."/>
            <person name="Doumas P."/>
            <person name="Sallet E."/>
            <person name="Mancinotti D."/>
            <person name="Carrere S."/>
            <person name="Marande W."/>
            <person name="Arribat S."/>
            <person name="Keller J."/>
            <person name="Huneau C."/>
            <person name="Blein T."/>
            <person name="Aime D."/>
            <person name="Laguerre M."/>
            <person name="Taylor J."/>
            <person name="Schubert V."/>
            <person name="Nelson M."/>
            <person name="Geu-Flores F."/>
            <person name="Crespi M."/>
            <person name="Gallardo-Guerrero K."/>
            <person name="Delaux P.-M."/>
            <person name="Salse J."/>
            <person name="Berges H."/>
            <person name="Guyot R."/>
            <person name="Gouzy J."/>
            <person name="Peret B."/>
        </authorList>
    </citation>
    <scope>NUCLEOTIDE SEQUENCE [LARGE SCALE GENOMIC DNA]</scope>
    <source>
        <strain evidence="4">cv. Amiga</strain>
    </source>
</reference>
<evidence type="ECO:0000313" key="3">
    <source>
        <dbReference type="EMBL" id="KAE9591831.1"/>
    </source>
</evidence>
<dbReference type="Pfam" id="PF01535">
    <property type="entry name" value="PPR"/>
    <property type="match status" value="1"/>
</dbReference>
<keyword evidence="2" id="KW-0677">Repeat</keyword>
<dbReference type="Gene3D" id="1.25.40.10">
    <property type="entry name" value="Tetratricopeptide repeat domain"/>
    <property type="match status" value="1"/>
</dbReference>
<dbReference type="GO" id="GO:0003729">
    <property type="term" value="F:mRNA binding"/>
    <property type="evidence" value="ECO:0007669"/>
    <property type="project" value="UniProtKB-ARBA"/>
</dbReference>
<dbReference type="PANTHER" id="PTHR45717">
    <property type="entry name" value="OS12G0527900 PROTEIN"/>
    <property type="match status" value="1"/>
</dbReference>
<organism evidence="3 4">
    <name type="scientific">Lupinus albus</name>
    <name type="common">White lupine</name>
    <name type="synonym">Lupinus termis</name>
    <dbReference type="NCBI Taxonomy" id="3870"/>
    <lineage>
        <taxon>Eukaryota</taxon>
        <taxon>Viridiplantae</taxon>
        <taxon>Streptophyta</taxon>
        <taxon>Embryophyta</taxon>
        <taxon>Tracheophyta</taxon>
        <taxon>Spermatophyta</taxon>
        <taxon>Magnoliopsida</taxon>
        <taxon>eudicotyledons</taxon>
        <taxon>Gunneridae</taxon>
        <taxon>Pentapetalae</taxon>
        <taxon>rosids</taxon>
        <taxon>fabids</taxon>
        <taxon>Fabales</taxon>
        <taxon>Fabaceae</taxon>
        <taxon>Papilionoideae</taxon>
        <taxon>50 kb inversion clade</taxon>
        <taxon>genistoids sensu lato</taxon>
        <taxon>core genistoids</taxon>
        <taxon>Genisteae</taxon>
        <taxon>Lupinus</taxon>
    </lineage>
</organism>
<dbReference type="OrthoDB" id="185373at2759"/>
<comment type="similarity">
    <text evidence="1">Belongs to the PPR family. P subfamily.</text>
</comment>
<proteinExistence type="inferred from homology"/>
<dbReference type="Pfam" id="PF13041">
    <property type="entry name" value="PPR_2"/>
    <property type="match status" value="1"/>
</dbReference>
<keyword evidence="4" id="KW-1185">Reference proteome</keyword>
<dbReference type="GO" id="GO:0005739">
    <property type="term" value="C:mitochondrion"/>
    <property type="evidence" value="ECO:0007669"/>
    <property type="project" value="TreeGrafter"/>
</dbReference>
<comment type="caution">
    <text evidence="3">The sequence shown here is derived from an EMBL/GenBank/DDBJ whole genome shotgun (WGS) entry which is preliminary data.</text>
</comment>